<evidence type="ECO:0000256" key="6">
    <source>
        <dbReference type="ARBA" id="ARBA00022840"/>
    </source>
</evidence>
<feature type="compositionally biased region" description="Low complexity" evidence="8">
    <location>
        <begin position="46"/>
        <end position="64"/>
    </location>
</feature>
<evidence type="ECO:0000313" key="9">
    <source>
        <dbReference type="EMBL" id="GAT50148.1"/>
    </source>
</evidence>
<evidence type="ECO:0000256" key="2">
    <source>
        <dbReference type="ARBA" id="ARBA00014846"/>
    </source>
</evidence>
<evidence type="ECO:0000256" key="7">
    <source>
        <dbReference type="RuleBase" id="RU364126"/>
    </source>
</evidence>
<keyword evidence="5 7" id="KW-0418">Kinase</keyword>
<dbReference type="InterPro" id="IPR009286">
    <property type="entry name" value="Ins_P5_2-kin"/>
</dbReference>
<evidence type="ECO:0000256" key="1">
    <source>
        <dbReference type="ARBA" id="ARBA00012023"/>
    </source>
</evidence>
<dbReference type="Pfam" id="PF06090">
    <property type="entry name" value="Ins_P5_2-kin"/>
    <property type="match status" value="1"/>
</dbReference>
<feature type="region of interest" description="Disordered" evidence="8">
    <location>
        <begin position="256"/>
        <end position="285"/>
    </location>
</feature>
<comment type="catalytic activity">
    <reaction evidence="7">
        <text>1D-myo-inositol 1,3,4,5,6-pentakisphosphate + ATP = 1D-myo-inositol hexakisphosphate + ADP + H(+)</text>
        <dbReference type="Rhea" id="RHEA:20313"/>
        <dbReference type="ChEBI" id="CHEBI:15378"/>
        <dbReference type="ChEBI" id="CHEBI:30616"/>
        <dbReference type="ChEBI" id="CHEBI:57733"/>
        <dbReference type="ChEBI" id="CHEBI:58130"/>
        <dbReference type="ChEBI" id="CHEBI:456216"/>
        <dbReference type="EC" id="2.7.1.158"/>
    </reaction>
</comment>
<evidence type="ECO:0000256" key="8">
    <source>
        <dbReference type="SAM" id="MobiDB-lite"/>
    </source>
</evidence>
<evidence type="ECO:0000313" key="10">
    <source>
        <dbReference type="Proteomes" id="UP000815677"/>
    </source>
</evidence>
<feature type="region of interest" description="Disordered" evidence="8">
    <location>
        <begin position="33"/>
        <end position="73"/>
    </location>
</feature>
<evidence type="ECO:0000256" key="4">
    <source>
        <dbReference type="ARBA" id="ARBA00022741"/>
    </source>
</evidence>
<dbReference type="PANTHER" id="PTHR14456:SF2">
    <property type="entry name" value="INOSITOL-PENTAKISPHOSPHATE 2-KINASE"/>
    <property type="match status" value="1"/>
</dbReference>
<dbReference type="PANTHER" id="PTHR14456">
    <property type="entry name" value="INOSITOL POLYPHOSPHATE KINASE 1"/>
    <property type="match status" value="1"/>
</dbReference>
<keyword evidence="3 7" id="KW-0808">Transferase</keyword>
<comment type="function">
    <text evidence="7">Phosphorylates Ins(1,3,4,5,6)P5 at position 2 to form Ins(1,2,3,4,5,6)P6 (InsP6 or phytate).</text>
</comment>
<dbReference type="Proteomes" id="UP000815677">
    <property type="component" value="Unassembled WGS sequence"/>
</dbReference>
<proteinExistence type="predicted"/>
<protein>
    <recommendedName>
        <fullName evidence="2 7">Inositol-pentakisphosphate 2-kinase</fullName>
        <ecNumber evidence="1 7">2.7.1.158</ecNumber>
    </recommendedName>
</protein>
<keyword evidence="6 7" id="KW-0067">ATP-binding</keyword>
<keyword evidence="10" id="KW-1185">Reference proteome</keyword>
<comment type="domain">
    <text evidence="7">The EXKPK motif is conserved in inositol-pentakisphosphate 2-kinases of both family 1 and 2.</text>
</comment>
<reference evidence="9" key="1">
    <citation type="submission" date="2014-09" db="EMBL/GenBank/DDBJ databases">
        <title>Genome sequence of the luminous mushroom Mycena chlorophos for searching fungal bioluminescence genes.</title>
        <authorList>
            <person name="Tanaka Y."/>
            <person name="Kasuga D."/>
            <person name="Oba Y."/>
            <person name="Hase S."/>
            <person name="Sato K."/>
            <person name="Oba Y."/>
            <person name="Sakakibara Y."/>
        </authorList>
    </citation>
    <scope>NUCLEOTIDE SEQUENCE</scope>
</reference>
<gene>
    <name evidence="9" type="ORF">MCHLO_07421</name>
</gene>
<keyword evidence="4 7" id="KW-0547">Nucleotide-binding</keyword>
<sequence length="360" mass="40197">MQDLEPYGFSTQTAQTFPSVRFVAAPAVGVVEEKDEDAPDTSLDMSTSTYGTSGNASASGTASAPRTRASPTPNRAPLALVLVLRKRLPKLGKRLLHDADIETAALTLLIQPSRACPSACHVAWRKNVDLNPLLVRKYKSARLRAVFMLRNWKGLSTLVAARLRHVSRETEEMHPDIMKTSTCRFCMHSHFRGLETAYCLLDLHFGEEDRMRRALEALGDGWERSGGDRKRLPPRQQTLLLRTLSHLQRTLDALDVEGLATTPGPSRRHTNRSPSSQPSFQGHPERSQSAFDTILLSAKFKDCSLIVRISEGTAKLIDLDVKSITGLRKWEQKNGEIVEAYMKVLVMERKRCVDALRGRD</sequence>
<organism evidence="9 10">
    <name type="scientific">Mycena chlorophos</name>
    <name type="common">Agaric fungus</name>
    <name type="synonym">Agaricus chlorophos</name>
    <dbReference type="NCBI Taxonomy" id="658473"/>
    <lineage>
        <taxon>Eukaryota</taxon>
        <taxon>Fungi</taxon>
        <taxon>Dikarya</taxon>
        <taxon>Basidiomycota</taxon>
        <taxon>Agaricomycotina</taxon>
        <taxon>Agaricomycetes</taxon>
        <taxon>Agaricomycetidae</taxon>
        <taxon>Agaricales</taxon>
        <taxon>Marasmiineae</taxon>
        <taxon>Mycenaceae</taxon>
        <taxon>Mycena</taxon>
    </lineage>
</organism>
<dbReference type="EMBL" id="DF846308">
    <property type="protein sequence ID" value="GAT50148.1"/>
    <property type="molecule type" value="Genomic_DNA"/>
</dbReference>
<evidence type="ECO:0000256" key="3">
    <source>
        <dbReference type="ARBA" id="ARBA00022679"/>
    </source>
</evidence>
<evidence type="ECO:0000256" key="5">
    <source>
        <dbReference type="ARBA" id="ARBA00022777"/>
    </source>
</evidence>
<name>A0ABQ0LGD1_MYCCL</name>
<dbReference type="EC" id="2.7.1.158" evidence="1 7"/>
<accession>A0ABQ0LGD1</accession>